<dbReference type="Proteomes" id="UP000193247">
    <property type="component" value="Unassembled WGS sequence"/>
</dbReference>
<keyword evidence="4" id="KW-1185">Reference proteome</keyword>
<proteinExistence type="inferred from homology"/>
<dbReference type="RefSeq" id="WP_085324497.1">
    <property type="nucleotide sequence ID" value="NZ_NCXP01000006.1"/>
</dbReference>
<dbReference type="GO" id="GO:0052572">
    <property type="term" value="P:response to host immune response"/>
    <property type="evidence" value="ECO:0007669"/>
    <property type="project" value="TreeGrafter"/>
</dbReference>
<name>A0A1X2LWX0_9MYCO</name>
<sequence length="200" mass="22696">MHFEANPPEVNSGNMHAGPGPDSIWVAAHAWRSLGSEMTAVQRMFSRTLLCLMDAWQGPAATQVMEATKPFVRWLNELCEQLHEVEMQIYEIERAYEWAYHQVVPPAQIYTNRAERRMLIRNNALGRYNAQIADLDQQYEDFWDEDGEVMRDYRLRVSEALAQLTPWKPPPPIANKTGLVAPVSLGTAEPAAMVPSRTGT</sequence>
<gene>
    <name evidence="3" type="ORF">B8W66_08060</name>
</gene>
<dbReference type="AlphaFoldDB" id="A0A1X2LWX0"/>
<dbReference type="SUPFAM" id="SSF140459">
    <property type="entry name" value="PE/PPE dimer-like"/>
    <property type="match status" value="1"/>
</dbReference>
<protein>
    <recommendedName>
        <fullName evidence="2">PPE domain-containing protein</fullName>
    </recommendedName>
</protein>
<dbReference type="OrthoDB" id="4752337at2"/>
<evidence type="ECO:0000256" key="1">
    <source>
        <dbReference type="ARBA" id="ARBA00010652"/>
    </source>
</evidence>
<dbReference type="PANTHER" id="PTHR46766">
    <property type="entry name" value="GLUTAMINE-RICH PROTEIN 2"/>
    <property type="match status" value="1"/>
</dbReference>
<organism evidence="3 4">
    <name type="scientific">Mycobacterium decipiens</name>
    <dbReference type="NCBI Taxonomy" id="1430326"/>
    <lineage>
        <taxon>Bacteria</taxon>
        <taxon>Bacillati</taxon>
        <taxon>Actinomycetota</taxon>
        <taxon>Actinomycetes</taxon>
        <taxon>Mycobacteriales</taxon>
        <taxon>Mycobacteriaceae</taxon>
        <taxon>Mycobacterium</taxon>
    </lineage>
</organism>
<dbReference type="InterPro" id="IPR000030">
    <property type="entry name" value="PPE_dom"/>
</dbReference>
<evidence type="ECO:0000313" key="3">
    <source>
        <dbReference type="EMBL" id="OSC41666.1"/>
    </source>
</evidence>
<dbReference type="InterPro" id="IPR038332">
    <property type="entry name" value="PPE_sf"/>
</dbReference>
<dbReference type="STRING" id="1430326.B8W66_08060"/>
<reference evidence="3 4" key="1">
    <citation type="submission" date="2017-04" db="EMBL/GenBank/DDBJ databases">
        <title>The new phylogeny of genus Mycobacterium.</title>
        <authorList>
            <person name="Tortoli E."/>
            <person name="Trovato A."/>
            <person name="Cirillo D.M."/>
        </authorList>
    </citation>
    <scope>NUCLEOTIDE SEQUENCE [LARGE SCALE GENOMIC DNA]</scope>
    <source>
        <strain evidence="3 4">TBL 1200985</strain>
    </source>
</reference>
<dbReference type="Pfam" id="PF00823">
    <property type="entry name" value="PPE"/>
    <property type="match status" value="1"/>
</dbReference>
<dbReference type="PANTHER" id="PTHR46766:SF1">
    <property type="entry name" value="GLUTAMINE-RICH PROTEIN 2"/>
    <property type="match status" value="1"/>
</dbReference>
<evidence type="ECO:0000313" key="4">
    <source>
        <dbReference type="Proteomes" id="UP000193247"/>
    </source>
</evidence>
<evidence type="ECO:0000259" key="2">
    <source>
        <dbReference type="Pfam" id="PF00823"/>
    </source>
</evidence>
<comment type="similarity">
    <text evidence="1">Belongs to the mycobacterial PPE family.</text>
</comment>
<comment type="caution">
    <text evidence="3">The sequence shown here is derived from an EMBL/GenBank/DDBJ whole genome shotgun (WGS) entry which is preliminary data.</text>
</comment>
<feature type="domain" description="PPE" evidence="2">
    <location>
        <begin position="2"/>
        <end position="165"/>
    </location>
</feature>
<dbReference type="EMBL" id="NCXP01000006">
    <property type="protein sequence ID" value="OSC41666.1"/>
    <property type="molecule type" value="Genomic_DNA"/>
</dbReference>
<dbReference type="FunFam" id="1.20.1260.20:FF:000001">
    <property type="entry name" value="PPE family protein PPE41"/>
    <property type="match status" value="1"/>
</dbReference>
<accession>A0A1X2LWX0</accession>
<dbReference type="Gene3D" id="1.20.1260.20">
    <property type="entry name" value="PPE superfamily"/>
    <property type="match status" value="1"/>
</dbReference>